<evidence type="ECO:0000313" key="3">
    <source>
        <dbReference type="EMBL" id="TWH67395.1"/>
    </source>
</evidence>
<dbReference type="AlphaFoldDB" id="A0A562I9I8"/>
<name>A0A562I9I8_MICOL</name>
<evidence type="ECO:0000256" key="1">
    <source>
        <dbReference type="SAM" id="MobiDB-lite"/>
    </source>
</evidence>
<gene>
    <name evidence="3" type="ORF">JD77_02370</name>
</gene>
<accession>A0A562I9I8</accession>
<proteinExistence type="predicted"/>
<keyword evidence="2" id="KW-1133">Transmembrane helix</keyword>
<dbReference type="OrthoDB" id="3405913at2"/>
<comment type="caution">
    <text evidence="3">The sequence shown here is derived from an EMBL/GenBank/DDBJ whole genome shotgun (WGS) entry which is preliminary data.</text>
</comment>
<feature type="compositionally biased region" description="Gly residues" evidence="1">
    <location>
        <begin position="206"/>
        <end position="221"/>
    </location>
</feature>
<dbReference type="EMBL" id="VLKE01000001">
    <property type="protein sequence ID" value="TWH67395.1"/>
    <property type="molecule type" value="Genomic_DNA"/>
</dbReference>
<organism evidence="3 4">
    <name type="scientific">Micromonospora olivasterospora</name>
    <dbReference type="NCBI Taxonomy" id="1880"/>
    <lineage>
        <taxon>Bacteria</taxon>
        <taxon>Bacillati</taxon>
        <taxon>Actinomycetota</taxon>
        <taxon>Actinomycetes</taxon>
        <taxon>Micromonosporales</taxon>
        <taxon>Micromonosporaceae</taxon>
        <taxon>Micromonospora</taxon>
    </lineage>
</organism>
<keyword evidence="4" id="KW-1185">Reference proteome</keyword>
<keyword evidence="2" id="KW-0812">Transmembrane</keyword>
<dbReference type="Proteomes" id="UP000319825">
    <property type="component" value="Unassembled WGS sequence"/>
</dbReference>
<dbReference type="RefSeq" id="WP_145774264.1">
    <property type="nucleotide sequence ID" value="NZ_BAAATQ010000165.1"/>
</dbReference>
<protein>
    <submittedName>
        <fullName evidence="3">Uncharacterized protein</fullName>
    </submittedName>
</protein>
<keyword evidence="2" id="KW-0472">Membrane</keyword>
<sequence length="263" mass="26439">MSQDLPIPRQDDRSPDGAAVVEWGGAEPTPPGRAGQALAGLTRDHRFPLVPAGLGAVAAFASLAGEWLVMTVPNSGPEGNSLRVPFGVSDLGGFGTTYLVGLIGLVAAVALALRGTAAARRNARVAGLALAAAVLGLLIATTSTLDDAGKRALFYTSEGGFIVEYGRGLGMAFVACALLAAALHLAGRLDAPGDATTGQGAPGSDAPGGDGSSADGTGPGREPGRAWHRRRGAGRSRADDLPPAPADLTVQPTTPFARPEPPR</sequence>
<evidence type="ECO:0000313" key="4">
    <source>
        <dbReference type="Proteomes" id="UP000319825"/>
    </source>
</evidence>
<evidence type="ECO:0000256" key="2">
    <source>
        <dbReference type="SAM" id="Phobius"/>
    </source>
</evidence>
<feature type="transmembrane region" description="Helical" evidence="2">
    <location>
        <begin position="125"/>
        <end position="145"/>
    </location>
</feature>
<feature type="transmembrane region" description="Helical" evidence="2">
    <location>
        <begin position="49"/>
        <end position="71"/>
    </location>
</feature>
<feature type="region of interest" description="Disordered" evidence="1">
    <location>
        <begin position="194"/>
        <end position="263"/>
    </location>
</feature>
<reference evidence="3 4" key="1">
    <citation type="submission" date="2019-07" db="EMBL/GenBank/DDBJ databases">
        <title>R&amp;d 2014.</title>
        <authorList>
            <person name="Klenk H.-P."/>
        </authorList>
    </citation>
    <scope>NUCLEOTIDE SEQUENCE [LARGE SCALE GENOMIC DNA]</scope>
    <source>
        <strain evidence="3 4">DSM 43868</strain>
    </source>
</reference>
<feature type="region of interest" description="Disordered" evidence="1">
    <location>
        <begin position="1"/>
        <end position="33"/>
    </location>
</feature>
<feature type="transmembrane region" description="Helical" evidence="2">
    <location>
        <begin position="165"/>
        <end position="186"/>
    </location>
</feature>
<feature type="transmembrane region" description="Helical" evidence="2">
    <location>
        <begin position="91"/>
        <end position="113"/>
    </location>
</feature>